<reference evidence="4" key="1">
    <citation type="submission" date="2021-01" db="EMBL/GenBank/DDBJ databases">
        <title>Whole genome shotgun sequence of Sphaerisporangium rufum NBRC 109079.</title>
        <authorList>
            <person name="Komaki H."/>
            <person name="Tamura T."/>
        </authorList>
    </citation>
    <scope>NUCLEOTIDE SEQUENCE</scope>
    <source>
        <strain evidence="4">NBRC 109079</strain>
    </source>
</reference>
<comment type="caution">
    <text evidence="4">The sequence shown here is derived from an EMBL/GenBank/DDBJ whole genome shotgun (WGS) entry which is preliminary data.</text>
</comment>
<feature type="domain" description="DUF1980" evidence="3">
    <location>
        <begin position="177"/>
        <end position="267"/>
    </location>
</feature>
<dbReference type="InterPro" id="IPR015402">
    <property type="entry name" value="DUF1980"/>
</dbReference>
<evidence type="ECO:0000313" key="5">
    <source>
        <dbReference type="Proteomes" id="UP000655287"/>
    </source>
</evidence>
<feature type="region of interest" description="Disordered" evidence="1">
    <location>
        <begin position="64"/>
        <end position="102"/>
    </location>
</feature>
<dbReference type="Proteomes" id="UP000655287">
    <property type="component" value="Unassembled WGS sequence"/>
</dbReference>
<name>A0A919V0N7_9ACTN</name>
<keyword evidence="2" id="KW-0812">Transmembrane</keyword>
<evidence type="ECO:0000256" key="1">
    <source>
        <dbReference type="SAM" id="MobiDB-lite"/>
    </source>
</evidence>
<evidence type="ECO:0000259" key="3">
    <source>
        <dbReference type="Pfam" id="PF21537"/>
    </source>
</evidence>
<sequence>MNRLAQNLVLTLLGGAVVHTSALSDAYLNYVKPGFRPMLVAAGVVILLLGVLGMVQEWRRPYAGDAGRPGGHRDRRHGDQGAGDAGVGDHDAGDHDGSGGHRHGRGPAVAWLLCLPVVTVFLITPPPLGSYAAGRVTGPPPRPAAEPYRALPAGRDSTMAIGEFIGRAWTDRGRSLAGRRVVLTGFAMPAGRGGRWYLTRMQLRCCAADAFPLKVAVRGVPAPREDTWVRVTGTWVATPYEELPKGTVAPELAATAITRVPRPAEPYE</sequence>
<evidence type="ECO:0000313" key="4">
    <source>
        <dbReference type="EMBL" id="GII77652.1"/>
    </source>
</evidence>
<gene>
    <name evidence="4" type="ORF">Sru01_26340</name>
</gene>
<protein>
    <submittedName>
        <fullName evidence="4">TIGR03943 family protein</fullName>
    </submittedName>
</protein>
<keyword evidence="2" id="KW-1133">Transmembrane helix</keyword>
<feature type="transmembrane region" description="Helical" evidence="2">
    <location>
        <begin position="108"/>
        <end position="128"/>
    </location>
</feature>
<dbReference type="InterPro" id="IPR048447">
    <property type="entry name" value="DUF1980_C"/>
</dbReference>
<accession>A0A919V0N7</accession>
<proteinExistence type="predicted"/>
<dbReference type="RefSeq" id="WP_203984589.1">
    <property type="nucleotide sequence ID" value="NZ_BOOU01000036.1"/>
</dbReference>
<feature type="transmembrane region" description="Helical" evidence="2">
    <location>
        <begin position="34"/>
        <end position="55"/>
    </location>
</feature>
<keyword evidence="5" id="KW-1185">Reference proteome</keyword>
<dbReference type="Pfam" id="PF21537">
    <property type="entry name" value="DUF1980_C"/>
    <property type="match status" value="1"/>
</dbReference>
<dbReference type="AlphaFoldDB" id="A0A919V0N7"/>
<evidence type="ECO:0000256" key="2">
    <source>
        <dbReference type="SAM" id="Phobius"/>
    </source>
</evidence>
<organism evidence="4 5">
    <name type="scientific">Sphaerisporangium rufum</name>
    <dbReference type="NCBI Taxonomy" id="1381558"/>
    <lineage>
        <taxon>Bacteria</taxon>
        <taxon>Bacillati</taxon>
        <taxon>Actinomycetota</taxon>
        <taxon>Actinomycetes</taxon>
        <taxon>Streptosporangiales</taxon>
        <taxon>Streptosporangiaceae</taxon>
        <taxon>Sphaerisporangium</taxon>
    </lineage>
</organism>
<keyword evidence="2" id="KW-0472">Membrane</keyword>
<dbReference type="NCBIfam" id="TIGR03943">
    <property type="entry name" value="TIGR03943 family putative permease subunit"/>
    <property type="match status" value="1"/>
</dbReference>
<dbReference type="EMBL" id="BOOU01000036">
    <property type="protein sequence ID" value="GII77652.1"/>
    <property type="molecule type" value="Genomic_DNA"/>
</dbReference>
<feature type="compositionally biased region" description="Basic and acidic residues" evidence="1">
    <location>
        <begin position="87"/>
        <end position="99"/>
    </location>
</feature>